<sequence>MRTLKTSDDELFTTPLRSYGTQKAIAELLLADYSPCSNGAALMLKDLKLSQQKVSQRRLRFFVVK</sequence>
<name>A0ABU0BYC9_9HYPH</name>
<keyword evidence="2" id="KW-1185">Reference proteome</keyword>
<evidence type="ECO:0000313" key="1">
    <source>
        <dbReference type="EMBL" id="MDQ0323263.1"/>
    </source>
</evidence>
<reference evidence="1 2" key="1">
    <citation type="submission" date="2023-07" db="EMBL/GenBank/DDBJ databases">
        <title>Genomic Encyclopedia of Type Strains, Phase IV (KMG-IV): sequencing the most valuable type-strain genomes for metagenomic binning, comparative biology and taxonomic classification.</title>
        <authorList>
            <person name="Goeker M."/>
        </authorList>
    </citation>
    <scope>NUCLEOTIDE SEQUENCE [LARGE SCALE GENOMIC DNA]</scope>
    <source>
        <strain evidence="1 2">DSM 1112</strain>
    </source>
</reference>
<organism evidence="1 2">
    <name type="scientific">Pararhizobium capsulatum DSM 1112</name>
    <dbReference type="NCBI Taxonomy" id="1121113"/>
    <lineage>
        <taxon>Bacteria</taxon>
        <taxon>Pseudomonadati</taxon>
        <taxon>Pseudomonadota</taxon>
        <taxon>Alphaproteobacteria</taxon>
        <taxon>Hyphomicrobiales</taxon>
        <taxon>Rhizobiaceae</taxon>
        <taxon>Rhizobium/Agrobacterium group</taxon>
        <taxon>Pararhizobium</taxon>
    </lineage>
</organism>
<protein>
    <recommendedName>
        <fullName evidence="3">Transposase</fullName>
    </recommendedName>
</protein>
<gene>
    <name evidence="1" type="ORF">QO002_005469</name>
</gene>
<dbReference type="EMBL" id="JAUSVF010000003">
    <property type="protein sequence ID" value="MDQ0323263.1"/>
    <property type="molecule type" value="Genomic_DNA"/>
</dbReference>
<dbReference type="Gene3D" id="3.40.50.720">
    <property type="entry name" value="NAD(P)-binding Rossmann-like Domain"/>
    <property type="match status" value="1"/>
</dbReference>
<proteinExistence type="predicted"/>
<accession>A0ABU0BYC9</accession>
<comment type="caution">
    <text evidence="1">The sequence shown here is derived from an EMBL/GenBank/DDBJ whole genome shotgun (WGS) entry which is preliminary data.</text>
</comment>
<evidence type="ECO:0008006" key="3">
    <source>
        <dbReference type="Google" id="ProtNLM"/>
    </source>
</evidence>
<dbReference type="Proteomes" id="UP001230207">
    <property type="component" value="Unassembled WGS sequence"/>
</dbReference>
<evidence type="ECO:0000313" key="2">
    <source>
        <dbReference type="Proteomes" id="UP001230207"/>
    </source>
</evidence>